<sequence length="110" mass="12195">RMTSPPSSASDVILDTTVTWKDIEERIRHELGTKAILGPKRAVQLIGEGNGFMSRVVIMDTDLQGDVSSIPPRIVVKIISRVAGAELGDSFKDHTEDEKLFEGYDELIRQ</sequence>
<evidence type="ECO:0000313" key="2">
    <source>
        <dbReference type="Proteomes" id="UP000230423"/>
    </source>
</evidence>
<accession>A0A2G9TK27</accession>
<dbReference type="EMBL" id="KZ361585">
    <property type="protein sequence ID" value="PIO58317.1"/>
    <property type="molecule type" value="Genomic_DNA"/>
</dbReference>
<dbReference type="PANTHER" id="PTHR23020:SF8">
    <property type="entry name" value="CHK KINASE-LIKE DOMAIN-CONTAINING PROTEIN"/>
    <property type="match status" value="1"/>
</dbReference>
<protein>
    <submittedName>
        <fullName evidence="1">Uncharacterized protein</fullName>
    </submittedName>
</protein>
<feature type="non-terminal residue" evidence="1">
    <location>
        <position position="1"/>
    </location>
</feature>
<dbReference type="AlphaFoldDB" id="A0A2G9TK27"/>
<proteinExistence type="predicted"/>
<feature type="non-terminal residue" evidence="1">
    <location>
        <position position="110"/>
    </location>
</feature>
<dbReference type="InterPro" id="IPR052961">
    <property type="entry name" value="Oxido-Kinase-like_Enzymes"/>
</dbReference>
<gene>
    <name evidence="1" type="ORF">TELCIR_20250</name>
</gene>
<organism evidence="1 2">
    <name type="scientific">Teladorsagia circumcincta</name>
    <name type="common">Brown stomach worm</name>
    <name type="synonym">Ostertagia circumcincta</name>
    <dbReference type="NCBI Taxonomy" id="45464"/>
    <lineage>
        <taxon>Eukaryota</taxon>
        <taxon>Metazoa</taxon>
        <taxon>Ecdysozoa</taxon>
        <taxon>Nematoda</taxon>
        <taxon>Chromadorea</taxon>
        <taxon>Rhabditida</taxon>
        <taxon>Rhabditina</taxon>
        <taxon>Rhabditomorpha</taxon>
        <taxon>Strongyloidea</taxon>
        <taxon>Trichostrongylidae</taxon>
        <taxon>Teladorsagia</taxon>
    </lineage>
</organism>
<keyword evidence="2" id="KW-1185">Reference proteome</keyword>
<reference evidence="1 2" key="1">
    <citation type="submission" date="2015-09" db="EMBL/GenBank/DDBJ databases">
        <title>Draft genome of the parasitic nematode Teladorsagia circumcincta isolate WARC Sus (inbred).</title>
        <authorList>
            <person name="Mitreva M."/>
        </authorList>
    </citation>
    <scope>NUCLEOTIDE SEQUENCE [LARGE SCALE GENOMIC DNA]</scope>
    <source>
        <strain evidence="1 2">S</strain>
    </source>
</reference>
<evidence type="ECO:0000313" key="1">
    <source>
        <dbReference type="EMBL" id="PIO58317.1"/>
    </source>
</evidence>
<dbReference type="Pfam" id="PF07914">
    <property type="entry name" value="DUF1679"/>
    <property type="match status" value="1"/>
</dbReference>
<dbReference type="InterPro" id="IPR012877">
    <property type="entry name" value="Dhs-27"/>
</dbReference>
<dbReference type="OrthoDB" id="5786316at2759"/>
<name>A0A2G9TK27_TELCI</name>
<dbReference type="PANTHER" id="PTHR23020">
    <property type="entry name" value="UNCHARACTERIZED NUCLEAR HORMONE RECEPTOR-RELATED"/>
    <property type="match status" value="1"/>
</dbReference>
<dbReference type="Proteomes" id="UP000230423">
    <property type="component" value="Unassembled WGS sequence"/>
</dbReference>